<dbReference type="Pfam" id="PF17912">
    <property type="entry name" value="OB_MalK"/>
    <property type="match status" value="1"/>
</dbReference>
<protein>
    <submittedName>
        <fullName evidence="9">Sn-glycerol-3-phosphate ABC transporter ATP-binding protein UgpC</fullName>
    </submittedName>
</protein>
<dbReference type="InterPro" id="IPR027417">
    <property type="entry name" value="P-loop_NTPase"/>
</dbReference>
<dbReference type="InterPro" id="IPR003439">
    <property type="entry name" value="ABC_transporter-like_ATP-bd"/>
</dbReference>
<evidence type="ECO:0000313" key="9">
    <source>
        <dbReference type="EMBL" id="MCZ4282114.1"/>
    </source>
</evidence>
<dbReference type="PANTHER" id="PTHR43875">
    <property type="entry name" value="MALTODEXTRIN IMPORT ATP-BINDING PROTEIN MSMX"/>
    <property type="match status" value="1"/>
</dbReference>
<keyword evidence="7" id="KW-0472">Membrane</keyword>
<dbReference type="InterPro" id="IPR040582">
    <property type="entry name" value="OB_MalK-like"/>
</dbReference>
<dbReference type="InterPro" id="IPR003593">
    <property type="entry name" value="AAA+_ATPase"/>
</dbReference>
<reference evidence="9" key="1">
    <citation type="submission" date="2022-12" db="EMBL/GenBank/DDBJ databases">
        <title>Bacterial isolates from different developmental stages of Nematostella vectensis.</title>
        <authorList>
            <person name="Fraune S."/>
        </authorList>
    </citation>
    <scope>NUCLEOTIDE SEQUENCE</scope>
    <source>
        <strain evidence="9">G21630-S1</strain>
    </source>
</reference>
<evidence type="ECO:0000256" key="6">
    <source>
        <dbReference type="ARBA" id="ARBA00022840"/>
    </source>
</evidence>
<dbReference type="PROSITE" id="PS00211">
    <property type="entry name" value="ABC_TRANSPORTER_1"/>
    <property type="match status" value="1"/>
</dbReference>
<dbReference type="GO" id="GO:0005524">
    <property type="term" value="F:ATP binding"/>
    <property type="evidence" value="ECO:0007669"/>
    <property type="project" value="UniProtKB-KW"/>
</dbReference>
<dbReference type="InterPro" id="IPR008995">
    <property type="entry name" value="Mo/tungstate-bd_C_term_dom"/>
</dbReference>
<evidence type="ECO:0000256" key="1">
    <source>
        <dbReference type="ARBA" id="ARBA00005417"/>
    </source>
</evidence>
<keyword evidence="5" id="KW-0547">Nucleotide-binding</keyword>
<dbReference type="NCBIfam" id="NF008653">
    <property type="entry name" value="PRK11650.1"/>
    <property type="match status" value="1"/>
</dbReference>
<evidence type="ECO:0000256" key="4">
    <source>
        <dbReference type="ARBA" id="ARBA00022519"/>
    </source>
</evidence>
<dbReference type="PANTHER" id="PTHR43875:SF3">
    <property type="entry name" value="MALTOSE_MALTODEXTRIN IMPORT ATP-BINDING PROTEIN MALK"/>
    <property type="match status" value="1"/>
</dbReference>
<comment type="caution">
    <text evidence="9">The sequence shown here is derived from an EMBL/GenBank/DDBJ whole genome shotgun (WGS) entry which is preliminary data.</text>
</comment>
<dbReference type="InterPro" id="IPR015855">
    <property type="entry name" value="ABC_transpr_MalK-like"/>
</dbReference>
<keyword evidence="10" id="KW-1185">Reference proteome</keyword>
<keyword evidence="2" id="KW-0813">Transport</keyword>
<evidence type="ECO:0000256" key="3">
    <source>
        <dbReference type="ARBA" id="ARBA00022475"/>
    </source>
</evidence>
<dbReference type="Proteomes" id="UP001069802">
    <property type="component" value="Unassembled WGS sequence"/>
</dbReference>
<keyword evidence="3" id="KW-1003">Cell membrane</keyword>
<evidence type="ECO:0000256" key="2">
    <source>
        <dbReference type="ARBA" id="ARBA00022448"/>
    </source>
</evidence>
<accession>A0ABT4LLY5</accession>
<gene>
    <name evidence="9" type="primary">ugpC</name>
    <name evidence="9" type="ORF">O4H49_15095</name>
</gene>
<comment type="similarity">
    <text evidence="1">Belongs to the ABC transporter superfamily.</text>
</comment>
<dbReference type="EMBL" id="JAPWGY010000005">
    <property type="protein sequence ID" value="MCZ4282114.1"/>
    <property type="molecule type" value="Genomic_DNA"/>
</dbReference>
<dbReference type="Gene3D" id="2.40.50.140">
    <property type="entry name" value="Nucleic acid-binding proteins"/>
    <property type="match status" value="1"/>
</dbReference>
<dbReference type="SMART" id="SM00382">
    <property type="entry name" value="AAA"/>
    <property type="match status" value="1"/>
</dbReference>
<dbReference type="SUPFAM" id="SSF52540">
    <property type="entry name" value="P-loop containing nucleoside triphosphate hydrolases"/>
    <property type="match status" value="1"/>
</dbReference>
<dbReference type="InterPro" id="IPR017871">
    <property type="entry name" value="ABC_transporter-like_CS"/>
</dbReference>
<evidence type="ECO:0000256" key="5">
    <source>
        <dbReference type="ARBA" id="ARBA00022741"/>
    </source>
</evidence>
<feature type="domain" description="ABC transporter" evidence="8">
    <location>
        <begin position="4"/>
        <end position="245"/>
    </location>
</feature>
<dbReference type="RefSeq" id="WP_269424260.1">
    <property type="nucleotide sequence ID" value="NZ_JAPWGY010000005.1"/>
</dbReference>
<dbReference type="Gene3D" id="2.40.50.100">
    <property type="match status" value="1"/>
</dbReference>
<proteinExistence type="inferred from homology"/>
<keyword evidence="6 9" id="KW-0067">ATP-binding</keyword>
<organism evidence="9 10">
    <name type="scientific">Kiloniella laminariae</name>
    <dbReference type="NCBI Taxonomy" id="454162"/>
    <lineage>
        <taxon>Bacteria</taxon>
        <taxon>Pseudomonadati</taxon>
        <taxon>Pseudomonadota</taxon>
        <taxon>Alphaproteobacteria</taxon>
        <taxon>Rhodospirillales</taxon>
        <taxon>Kiloniellaceae</taxon>
        <taxon>Kiloniella</taxon>
    </lineage>
</organism>
<dbReference type="InterPro" id="IPR047641">
    <property type="entry name" value="ABC_transpr_MalK/UgpC-like"/>
</dbReference>
<dbReference type="InterPro" id="IPR012340">
    <property type="entry name" value="NA-bd_OB-fold"/>
</dbReference>
<evidence type="ECO:0000256" key="7">
    <source>
        <dbReference type="ARBA" id="ARBA00023136"/>
    </source>
</evidence>
<dbReference type="Pfam" id="PF00005">
    <property type="entry name" value="ABC_tran"/>
    <property type="match status" value="1"/>
</dbReference>
<dbReference type="Gene3D" id="3.40.50.300">
    <property type="entry name" value="P-loop containing nucleotide triphosphate hydrolases"/>
    <property type="match status" value="1"/>
</dbReference>
<name>A0ABT4LLY5_9PROT</name>
<sequence>MADIKLTDIRKAYGKNEVLRDINIDIKDGEFVVFVGPSGCGKSTLLRMIAGLEDISGGSLQIAGETVNDLTPSQRKIAMVFQSYALYPHMTVYQNMAFGLTLGKKGPLGGLLGGGENKKIIEEKVQKAAVSLKLEQLLKRYPRELSGGQRQRVAIGRAIVRDPNVFLFDEPLSNLDAALRVNTRLEIAKLHQDLQATIIYVTHDQVEAMTLADKIVVLNDGHVAQYGTPLELYHHPANKFVAGFIGSPAMNFVSGTVVGKQEKALEITLDQNKTTVQVPVMPGKTEAGDVVTLGIRPEHMSENQNGDFTISSRVLAVERLGDASYLYLENKNHAHICVKVDGHSATRTGDQVLATAPLEALHVFDAGGQALQRSKISQKHSASA</sequence>
<dbReference type="SUPFAM" id="SSF50331">
    <property type="entry name" value="MOP-like"/>
    <property type="match status" value="1"/>
</dbReference>
<dbReference type="CDD" id="cd03301">
    <property type="entry name" value="ABC_MalK_N"/>
    <property type="match status" value="1"/>
</dbReference>
<dbReference type="PROSITE" id="PS50893">
    <property type="entry name" value="ABC_TRANSPORTER_2"/>
    <property type="match status" value="1"/>
</dbReference>
<evidence type="ECO:0000259" key="8">
    <source>
        <dbReference type="PROSITE" id="PS50893"/>
    </source>
</evidence>
<evidence type="ECO:0000313" key="10">
    <source>
        <dbReference type="Proteomes" id="UP001069802"/>
    </source>
</evidence>
<keyword evidence="4" id="KW-0997">Cell inner membrane</keyword>